<evidence type="ECO:0008006" key="4">
    <source>
        <dbReference type="Google" id="ProtNLM"/>
    </source>
</evidence>
<protein>
    <recommendedName>
        <fullName evidence="4">Sulfotransferase domain-containing protein</fullName>
    </recommendedName>
</protein>
<dbReference type="AlphaFoldDB" id="A0A1X1ULS1"/>
<dbReference type="SUPFAM" id="SSF52540">
    <property type="entry name" value="P-loop containing nucleoside triphosphate hydrolases"/>
    <property type="match status" value="1"/>
</dbReference>
<dbReference type="Gene3D" id="3.40.50.300">
    <property type="entry name" value="P-loop containing nucleotide triphosphate hydrolases"/>
    <property type="match status" value="1"/>
</dbReference>
<evidence type="ECO:0000313" key="3">
    <source>
        <dbReference type="Proteomes" id="UP000193010"/>
    </source>
</evidence>
<accession>A0A1X1ULS1</accession>
<dbReference type="STRING" id="292462.AWC05_00260"/>
<feature type="region of interest" description="Disordered" evidence="1">
    <location>
        <begin position="63"/>
        <end position="91"/>
    </location>
</feature>
<dbReference type="EMBL" id="LQOV01000001">
    <property type="protein sequence ID" value="ORV57795.1"/>
    <property type="molecule type" value="Genomic_DNA"/>
</dbReference>
<name>A0A1X1ULS1_MYCFL</name>
<comment type="caution">
    <text evidence="2">The sequence shown here is derived from an EMBL/GenBank/DDBJ whole genome shotgun (WGS) entry which is preliminary data.</text>
</comment>
<sequence>MADPAGPQAVMSEIAGPCAIWGEKNPRYAMKLDIPRRCLPDAIVAFVLRDPREVVNSCTMRLRPGTASTPTIQPGRRSTSSHSASVPTERV</sequence>
<dbReference type="Proteomes" id="UP000193010">
    <property type="component" value="Unassembled WGS sequence"/>
</dbReference>
<organism evidence="2 3">
    <name type="scientific">Mycobacterium florentinum</name>
    <dbReference type="NCBI Taxonomy" id="292462"/>
    <lineage>
        <taxon>Bacteria</taxon>
        <taxon>Bacillati</taxon>
        <taxon>Actinomycetota</taxon>
        <taxon>Actinomycetes</taxon>
        <taxon>Mycobacteriales</taxon>
        <taxon>Mycobacteriaceae</taxon>
        <taxon>Mycobacterium</taxon>
        <taxon>Mycobacterium simiae complex</taxon>
    </lineage>
</organism>
<keyword evidence="3" id="KW-1185">Reference proteome</keyword>
<reference evidence="2 3" key="1">
    <citation type="submission" date="2016-01" db="EMBL/GenBank/DDBJ databases">
        <title>The new phylogeny of the genus Mycobacterium.</title>
        <authorList>
            <person name="Tarcisio F."/>
            <person name="Conor M."/>
            <person name="Antonella G."/>
            <person name="Elisabetta G."/>
            <person name="Giulia F.S."/>
            <person name="Sara T."/>
            <person name="Anna F."/>
            <person name="Clotilde B."/>
            <person name="Roberto B."/>
            <person name="Veronica D.S."/>
            <person name="Fabio R."/>
            <person name="Monica P."/>
            <person name="Olivier J."/>
            <person name="Enrico T."/>
            <person name="Nicola S."/>
        </authorList>
    </citation>
    <scope>NUCLEOTIDE SEQUENCE [LARGE SCALE GENOMIC DNA]</scope>
    <source>
        <strain evidence="2 3">DSM 44852</strain>
    </source>
</reference>
<proteinExistence type="predicted"/>
<gene>
    <name evidence="2" type="ORF">AWC05_00260</name>
</gene>
<evidence type="ECO:0000256" key="1">
    <source>
        <dbReference type="SAM" id="MobiDB-lite"/>
    </source>
</evidence>
<evidence type="ECO:0000313" key="2">
    <source>
        <dbReference type="EMBL" id="ORV57795.1"/>
    </source>
</evidence>
<dbReference type="InterPro" id="IPR027417">
    <property type="entry name" value="P-loop_NTPase"/>
</dbReference>
<feature type="compositionally biased region" description="Polar residues" evidence="1">
    <location>
        <begin position="66"/>
        <end position="91"/>
    </location>
</feature>